<dbReference type="PANTHER" id="PTHR33393">
    <property type="entry name" value="POLYGLUTAMINE SYNTHESIS ACCESSORY PROTEIN RV0574C-RELATED"/>
    <property type="match status" value="1"/>
</dbReference>
<dbReference type="Proteomes" id="UP000317778">
    <property type="component" value="Unassembled WGS sequence"/>
</dbReference>
<dbReference type="CDD" id="cd07381">
    <property type="entry name" value="MPP_CapA"/>
    <property type="match status" value="1"/>
</dbReference>
<comment type="caution">
    <text evidence="4">The sequence shown here is derived from an EMBL/GenBank/DDBJ whole genome shotgun (WGS) entry which is preliminary data.</text>
</comment>
<dbReference type="Pfam" id="PF09587">
    <property type="entry name" value="PGA_cap"/>
    <property type="match status" value="1"/>
</dbReference>
<dbReference type="PANTHER" id="PTHR33393:SF11">
    <property type="entry name" value="POLYGLUTAMINE SYNTHESIS ACCESSORY PROTEIN RV0574C-RELATED"/>
    <property type="match status" value="1"/>
</dbReference>
<organism evidence="4 5">
    <name type="scientific">candidate division TA06 bacterium B3_TA06</name>
    <dbReference type="NCBI Taxonomy" id="2012487"/>
    <lineage>
        <taxon>Bacteria</taxon>
        <taxon>Bacteria division TA06</taxon>
    </lineage>
</organism>
<dbReference type="AlphaFoldDB" id="A0A532V9U2"/>
<proteinExistence type="inferred from homology"/>
<dbReference type="SUPFAM" id="SSF56300">
    <property type="entry name" value="Metallo-dependent phosphatases"/>
    <property type="match status" value="1"/>
</dbReference>
<dbReference type="InterPro" id="IPR019079">
    <property type="entry name" value="Capsule_synth_CapA"/>
</dbReference>
<dbReference type="EMBL" id="NJBO01000002">
    <property type="protein sequence ID" value="TKJ43970.1"/>
    <property type="molecule type" value="Genomic_DNA"/>
</dbReference>
<name>A0A532V9U2_UNCT6</name>
<evidence type="ECO:0000256" key="1">
    <source>
        <dbReference type="ARBA" id="ARBA00005662"/>
    </source>
</evidence>
<evidence type="ECO:0000256" key="2">
    <source>
        <dbReference type="SAM" id="MobiDB-lite"/>
    </source>
</evidence>
<protein>
    <submittedName>
        <fullName evidence="4">Capsule biosynthesis protein CapA</fullName>
    </submittedName>
</protein>
<comment type="similarity">
    <text evidence="1">Belongs to the CapA family.</text>
</comment>
<evidence type="ECO:0000313" key="4">
    <source>
        <dbReference type="EMBL" id="TKJ43970.1"/>
    </source>
</evidence>
<reference evidence="4 5" key="1">
    <citation type="submission" date="2017-06" db="EMBL/GenBank/DDBJ databases">
        <title>Novel microbial phyla capable of carbon fixation and sulfur reduction in deep-sea sediments.</title>
        <authorList>
            <person name="Huang J."/>
            <person name="Baker B."/>
            <person name="Wang Y."/>
        </authorList>
    </citation>
    <scope>NUCLEOTIDE SEQUENCE [LARGE SCALE GENOMIC DNA]</scope>
    <source>
        <strain evidence="4">B3_TA06</strain>
    </source>
</reference>
<feature type="compositionally biased region" description="Polar residues" evidence="2">
    <location>
        <begin position="383"/>
        <end position="396"/>
    </location>
</feature>
<sequence length="396" mass="42685">MKTSKRLWSILVAVVVAAVLGIAGIVLASTGVMERIIRPSQEKVAALFPPARKITIAAVGDIMMGTDYPSPKLPPQDGALLFEDPAPILRAVDIAFGNLEGPITTARACTKNTSNPRTFAFRCPPKLAKNLATAGFDVMGLANNHARDFGYAGMVETKRILDSLGIQYSSKNGEVAEFIVDIFKIGLIAFSTGSSPRSILNIDLCRREVAELAQKFDILIVSFHGGSEGTKALHTMDSFENLYGEPRGNVIRFAHEMIDAGADLVIGHGPHVPRGMEVYNDRLIAYSLGNFCTYRCMQLVAELGYAPLLVVEVDSVGNFLRGKIHSFRQFSPGGPSADTSDAAFRLMRDLSIVDFCESAPRFAESLSFYPPGDSASTLAPEEPNTNGKSDSPPSSH</sequence>
<feature type="region of interest" description="Disordered" evidence="2">
    <location>
        <begin position="373"/>
        <end position="396"/>
    </location>
</feature>
<dbReference type="InterPro" id="IPR052169">
    <property type="entry name" value="CW_Biosynth-Accessory"/>
</dbReference>
<feature type="domain" description="Capsule synthesis protein CapA" evidence="3">
    <location>
        <begin position="55"/>
        <end position="295"/>
    </location>
</feature>
<evidence type="ECO:0000313" key="5">
    <source>
        <dbReference type="Proteomes" id="UP000317778"/>
    </source>
</evidence>
<dbReference type="SMART" id="SM00854">
    <property type="entry name" value="PGA_cap"/>
    <property type="match status" value="1"/>
</dbReference>
<accession>A0A532V9U2</accession>
<evidence type="ECO:0000259" key="3">
    <source>
        <dbReference type="SMART" id="SM00854"/>
    </source>
</evidence>
<dbReference type="Gene3D" id="3.60.21.10">
    <property type="match status" value="1"/>
</dbReference>
<gene>
    <name evidence="4" type="ORF">CEE36_02300</name>
</gene>
<dbReference type="InterPro" id="IPR029052">
    <property type="entry name" value="Metallo-depent_PP-like"/>
</dbReference>